<name>A0A1F5BVL4_9BACT</name>
<dbReference type="CDD" id="cd03801">
    <property type="entry name" value="GT4_PimA-like"/>
    <property type="match status" value="1"/>
</dbReference>
<organism evidence="3 4">
    <name type="scientific">Candidatus Azambacteria bacterium RIFCSPLOWO2_01_FULL_46_25</name>
    <dbReference type="NCBI Taxonomy" id="1797298"/>
    <lineage>
        <taxon>Bacteria</taxon>
        <taxon>Candidatus Azamiibacteriota</taxon>
    </lineage>
</organism>
<sequence>MNILIATGIFPPDIGGPATYSKTLADELPKQGAHVEVLSFGVVRHLPKLARHAVYFFRALSKGKNADIIFAQDPVSVGLPAMFAAKLLRKKFALKVVGDYAWEQGTQRFGVTEMLDDFVSEYAKYPWQVRLLKRIQARVARNADVVIVPSAYLKNIVARWGVSDEKIRVVYNAFNPVSVPESKEALRVKLGLKGATILSAGRLVPWKGFAVLIDSMAEIRTYIPDARLVIVGDGPEKHILKEKIEKLNLEDSVALAGKMPHDKLLALLKASDLFVLNTGYEGFSHQILEAMALGTPVVTTHAGGNGEIITSGGNGLLVPYNDEGTLVNAIVKLLREEGLSHELAAKAMETARSFSEERMIRETADILTRL</sequence>
<evidence type="ECO:0000313" key="4">
    <source>
        <dbReference type="Proteomes" id="UP000176650"/>
    </source>
</evidence>
<dbReference type="Gene3D" id="3.40.50.2000">
    <property type="entry name" value="Glycogen Phosphorylase B"/>
    <property type="match status" value="2"/>
</dbReference>
<reference evidence="3 4" key="1">
    <citation type="journal article" date="2016" name="Nat. Commun.">
        <title>Thousands of microbial genomes shed light on interconnected biogeochemical processes in an aquifer system.</title>
        <authorList>
            <person name="Anantharaman K."/>
            <person name="Brown C.T."/>
            <person name="Hug L.A."/>
            <person name="Sharon I."/>
            <person name="Castelle C.J."/>
            <person name="Probst A.J."/>
            <person name="Thomas B.C."/>
            <person name="Singh A."/>
            <person name="Wilkins M.J."/>
            <person name="Karaoz U."/>
            <person name="Brodie E.L."/>
            <person name="Williams K.H."/>
            <person name="Hubbard S.S."/>
            <person name="Banfield J.F."/>
        </authorList>
    </citation>
    <scope>NUCLEOTIDE SEQUENCE [LARGE SCALE GENOMIC DNA]</scope>
</reference>
<accession>A0A1F5BVL4</accession>
<dbReference type="Proteomes" id="UP000176650">
    <property type="component" value="Unassembled WGS sequence"/>
</dbReference>
<comment type="caution">
    <text evidence="3">The sequence shown here is derived from an EMBL/GenBank/DDBJ whole genome shotgun (WGS) entry which is preliminary data.</text>
</comment>
<dbReference type="AlphaFoldDB" id="A0A1F5BVL4"/>
<evidence type="ECO:0000259" key="2">
    <source>
        <dbReference type="Pfam" id="PF13579"/>
    </source>
</evidence>
<dbReference type="InterPro" id="IPR050194">
    <property type="entry name" value="Glycosyltransferase_grp1"/>
</dbReference>
<dbReference type="InterPro" id="IPR028098">
    <property type="entry name" value="Glyco_trans_4-like_N"/>
</dbReference>
<proteinExistence type="predicted"/>
<dbReference type="InterPro" id="IPR001296">
    <property type="entry name" value="Glyco_trans_1"/>
</dbReference>
<dbReference type="EMBL" id="MEYS01000001">
    <property type="protein sequence ID" value="OGD34640.1"/>
    <property type="molecule type" value="Genomic_DNA"/>
</dbReference>
<dbReference type="Pfam" id="PF00534">
    <property type="entry name" value="Glycos_transf_1"/>
    <property type="match status" value="1"/>
</dbReference>
<evidence type="ECO:0000313" key="3">
    <source>
        <dbReference type="EMBL" id="OGD34640.1"/>
    </source>
</evidence>
<gene>
    <name evidence="3" type="ORF">A2988_04020</name>
</gene>
<dbReference type="PANTHER" id="PTHR45947">
    <property type="entry name" value="SULFOQUINOVOSYL TRANSFERASE SQD2"/>
    <property type="match status" value="1"/>
</dbReference>
<evidence type="ECO:0000259" key="1">
    <source>
        <dbReference type="Pfam" id="PF00534"/>
    </source>
</evidence>
<dbReference type="Pfam" id="PF13579">
    <property type="entry name" value="Glyco_trans_4_4"/>
    <property type="match status" value="1"/>
</dbReference>
<dbReference type="SUPFAM" id="SSF53756">
    <property type="entry name" value="UDP-Glycosyltransferase/glycogen phosphorylase"/>
    <property type="match status" value="1"/>
</dbReference>
<evidence type="ECO:0008006" key="5">
    <source>
        <dbReference type="Google" id="ProtNLM"/>
    </source>
</evidence>
<protein>
    <recommendedName>
        <fullName evidence="5">Glycosyltransferase subfamily 4-like N-terminal domain-containing protein</fullName>
    </recommendedName>
</protein>
<dbReference type="GO" id="GO:0016758">
    <property type="term" value="F:hexosyltransferase activity"/>
    <property type="evidence" value="ECO:0007669"/>
    <property type="project" value="TreeGrafter"/>
</dbReference>
<feature type="domain" description="Glycosyl transferase family 1" evidence="1">
    <location>
        <begin position="187"/>
        <end position="347"/>
    </location>
</feature>
<dbReference type="PANTHER" id="PTHR45947:SF3">
    <property type="entry name" value="SULFOQUINOVOSYL TRANSFERASE SQD2"/>
    <property type="match status" value="1"/>
</dbReference>
<feature type="domain" description="Glycosyltransferase subfamily 4-like N-terminal" evidence="2">
    <location>
        <begin position="31"/>
        <end position="172"/>
    </location>
</feature>
<dbReference type="STRING" id="1797298.A2988_04020"/>